<feature type="domain" description="AAA+ ATPase" evidence="5">
    <location>
        <begin position="665"/>
        <end position="789"/>
    </location>
</feature>
<keyword evidence="3" id="KW-0067">ATP-binding</keyword>
<comment type="similarity">
    <text evidence="1">Belongs to the AAA ATPase family.</text>
</comment>
<feature type="compositionally biased region" description="Low complexity" evidence="4">
    <location>
        <begin position="17"/>
        <end position="31"/>
    </location>
</feature>
<dbReference type="GO" id="GO:0005524">
    <property type="term" value="F:ATP binding"/>
    <property type="evidence" value="ECO:0007669"/>
    <property type="project" value="UniProtKB-KW"/>
</dbReference>
<evidence type="ECO:0000313" key="7">
    <source>
        <dbReference type="Proteomes" id="UP000012073"/>
    </source>
</evidence>
<dbReference type="SUPFAM" id="SSF52540">
    <property type="entry name" value="P-loop containing nucleoside triphosphate hydrolases"/>
    <property type="match status" value="2"/>
</dbReference>
<dbReference type="RefSeq" id="XP_005714667.1">
    <property type="nucleotide sequence ID" value="XM_005714610.1"/>
</dbReference>
<proteinExistence type="inferred from homology"/>
<dbReference type="KEGG" id="ccp:CHC_T00003198001"/>
<dbReference type="STRING" id="2769.R7QAM0"/>
<dbReference type="InterPro" id="IPR050221">
    <property type="entry name" value="26S_Proteasome_ATPase"/>
</dbReference>
<name>R7QAM0_CHOCR</name>
<dbReference type="InterPro" id="IPR003593">
    <property type="entry name" value="AAA+_ATPase"/>
</dbReference>
<evidence type="ECO:0000259" key="5">
    <source>
        <dbReference type="SMART" id="SM00382"/>
    </source>
</evidence>
<dbReference type="CDD" id="cd19481">
    <property type="entry name" value="RecA-like_protease"/>
    <property type="match status" value="1"/>
</dbReference>
<gene>
    <name evidence="6" type="ORF">CHC_T00003198001</name>
</gene>
<dbReference type="GO" id="GO:0016887">
    <property type="term" value="F:ATP hydrolysis activity"/>
    <property type="evidence" value="ECO:0007669"/>
    <property type="project" value="InterPro"/>
</dbReference>
<protein>
    <recommendedName>
        <fullName evidence="5">AAA+ ATPase domain-containing protein</fullName>
    </recommendedName>
</protein>
<dbReference type="AlphaFoldDB" id="R7QAM0"/>
<feature type="domain" description="AAA+ ATPase" evidence="5">
    <location>
        <begin position="938"/>
        <end position="1074"/>
    </location>
</feature>
<evidence type="ECO:0000256" key="1">
    <source>
        <dbReference type="ARBA" id="ARBA00006914"/>
    </source>
</evidence>
<organism evidence="6 7">
    <name type="scientific">Chondrus crispus</name>
    <name type="common">Carrageen Irish moss</name>
    <name type="synonym">Polymorpha crispa</name>
    <dbReference type="NCBI Taxonomy" id="2769"/>
    <lineage>
        <taxon>Eukaryota</taxon>
        <taxon>Rhodophyta</taxon>
        <taxon>Florideophyceae</taxon>
        <taxon>Rhodymeniophycidae</taxon>
        <taxon>Gigartinales</taxon>
        <taxon>Gigartinaceae</taxon>
        <taxon>Chondrus</taxon>
    </lineage>
</organism>
<dbReference type="GeneID" id="17322379"/>
<dbReference type="PANTHER" id="PTHR23073">
    <property type="entry name" value="26S PROTEASOME REGULATORY SUBUNIT"/>
    <property type="match status" value="1"/>
</dbReference>
<dbReference type="EMBL" id="HG001707">
    <property type="protein sequence ID" value="CDF34848.1"/>
    <property type="molecule type" value="Genomic_DNA"/>
</dbReference>
<dbReference type="Gene3D" id="3.40.50.300">
    <property type="entry name" value="P-loop containing nucleotide triphosphate hydrolases"/>
    <property type="match status" value="2"/>
</dbReference>
<dbReference type="InterPro" id="IPR054472">
    <property type="entry name" value="WHD"/>
</dbReference>
<dbReference type="SMART" id="SM00382">
    <property type="entry name" value="AAA"/>
    <property type="match status" value="2"/>
</dbReference>
<evidence type="ECO:0000256" key="2">
    <source>
        <dbReference type="ARBA" id="ARBA00022741"/>
    </source>
</evidence>
<evidence type="ECO:0000256" key="3">
    <source>
        <dbReference type="ARBA" id="ARBA00022840"/>
    </source>
</evidence>
<dbReference type="Gramene" id="CDF34848">
    <property type="protein sequence ID" value="CDF34848"/>
    <property type="gene ID" value="CHC_T00003198001"/>
</dbReference>
<dbReference type="Pfam" id="PF22977">
    <property type="entry name" value="WHD"/>
    <property type="match status" value="1"/>
</dbReference>
<keyword evidence="2" id="KW-0547">Nucleotide-binding</keyword>
<evidence type="ECO:0000256" key="4">
    <source>
        <dbReference type="SAM" id="MobiDB-lite"/>
    </source>
</evidence>
<reference evidence="7" key="1">
    <citation type="journal article" date="2013" name="Proc. Natl. Acad. Sci. U.S.A.">
        <title>Genome structure and metabolic features in the red seaweed Chondrus crispus shed light on evolution of the Archaeplastida.</title>
        <authorList>
            <person name="Collen J."/>
            <person name="Porcel B."/>
            <person name="Carre W."/>
            <person name="Ball S.G."/>
            <person name="Chaparro C."/>
            <person name="Tonon T."/>
            <person name="Barbeyron T."/>
            <person name="Michel G."/>
            <person name="Noel B."/>
            <person name="Valentin K."/>
            <person name="Elias M."/>
            <person name="Artiguenave F."/>
            <person name="Arun A."/>
            <person name="Aury J.M."/>
            <person name="Barbosa-Neto J.F."/>
            <person name="Bothwell J.H."/>
            <person name="Bouget F.Y."/>
            <person name="Brillet L."/>
            <person name="Cabello-Hurtado F."/>
            <person name="Capella-Gutierrez S."/>
            <person name="Charrier B."/>
            <person name="Cladiere L."/>
            <person name="Cock J.M."/>
            <person name="Coelho S.M."/>
            <person name="Colleoni C."/>
            <person name="Czjzek M."/>
            <person name="Da Silva C."/>
            <person name="Delage L."/>
            <person name="Denoeud F."/>
            <person name="Deschamps P."/>
            <person name="Dittami S.M."/>
            <person name="Gabaldon T."/>
            <person name="Gachon C.M."/>
            <person name="Groisillier A."/>
            <person name="Herve C."/>
            <person name="Jabbari K."/>
            <person name="Katinka M."/>
            <person name="Kloareg B."/>
            <person name="Kowalczyk N."/>
            <person name="Labadie K."/>
            <person name="Leblanc C."/>
            <person name="Lopez P.J."/>
            <person name="McLachlan D.H."/>
            <person name="Meslet-Cladiere L."/>
            <person name="Moustafa A."/>
            <person name="Nehr Z."/>
            <person name="Nyvall Collen P."/>
            <person name="Panaud O."/>
            <person name="Partensky F."/>
            <person name="Poulain J."/>
            <person name="Rensing S.A."/>
            <person name="Rousvoal S."/>
            <person name="Samson G."/>
            <person name="Symeonidi A."/>
            <person name="Weissenbach J."/>
            <person name="Zambounis A."/>
            <person name="Wincker P."/>
            <person name="Boyen C."/>
        </authorList>
    </citation>
    <scope>NUCLEOTIDE SEQUENCE [LARGE SCALE GENOMIC DNA]</scope>
    <source>
        <strain evidence="7">cv. Stackhouse</strain>
    </source>
</reference>
<feature type="region of interest" description="Disordered" evidence="4">
    <location>
        <begin position="340"/>
        <end position="417"/>
    </location>
</feature>
<dbReference type="OrthoDB" id="10042665at2759"/>
<accession>R7QAM0</accession>
<dbReference type="Proteomes" id="UP000012073">
    <property type="component" value="Unassembled WGS sequence"/>
</dbReference>
<dbReference type="InterPro" id="IPR003959">
    <property type="entry name" value="ATPase_AAA_core"/>
</dbReference>
<feature type="compositionally biased region" description="Acidic residues" evidence="4">
    <location>
        <begin position="400"/>
        <end position="411"/>
    </location>
</feature>
<feature type="compositionally biased region" description="Basic and acidic residues" evidence="4">
    <location>
        <begin position="340"/>
        <end position="363"/>
    </location>
</feature>
<dbReference type="InterPro" id="IPR027417">
    <property type="entry name" value="P-loop_NTPase"/>
</dbReference>
<dbReference type="Gene3D" id="1.10.8.60">
    <property type="match status" value="1"/>
</dbReference>
<dbReference type="Pfam" id="PF00004">
    <property type="entry name" value="AAA"/>
    <property type="match status" value="2"/>
</dbReference>
<dbReference type="OMA" id="RSCFNTD"/>
<keyword evidence="7" id="KW-1185">Reference proteome</keyword>
<evidence type="ECO:0000313" key="6">
    <source>
        <dbReference type="EMBL" id="CDF34848.1"/>
    </source>
</evidence>
<sequence>MTIANDRVPPRTHPTMSTTEPSNLSSHSSTHPPTPSKLPLPHLHSNLEQGLPHILQTLTDLKAPSDAPLTDVSVMHAWEVDYALFAHISSLSEALAQQSLGLGPVYFGPALANPHPQLAADRASLLADRAALVQSLRTTQEQLQNIVQARIHAMPFKPRLYRLADHLNLTPAEIRAFTFIVLSCAGVEVPGAEDRRNGMRSKAELYNCRRFSGLESHELLDFLSPSRKHFSQGLLEVDDEFAASYPESKFRAPREVLKAIYGGTLTLDEAMTLGESSLSTVLAEESGSVLNGEVPARSSSKTDVVQGMEKVAMDELFETTPSNRDLTTDGSAMHELLSELRREAPRQTPEAKKAEAKKAEAKKASQGTSKPNSRGDLPLAQDSNGRLEEDDESDYHETDDLGDSTEDEQTSDADVQPYQDDMEYLKDGFEVVREACKVYNFREKSSEEDRYMNTKRPVEALQREADAKLRKATGHFRVRLSKTVQVNEFMPRLELLVSKLKLVHFERMVILTLVGSVLSQSIRKTLRSDPSAAYETGITVAKLLRVHCRGDLREEIKMRSFFYRNATLIRSGIVTIDVPYNMPFSDLGDFCCELDHMVLDYVAGLQTELDEIMDSARCYSPKVDMESVVLPEKMKSLVLQRTEHFDIFRRLRKEVGFDDIVRYGKGLTLFFHGKSGTGKTLFANALASHLKKKLLVVDFASLNSSKHSNAEAYRIVFREAKVHGAIVFMDECDELFESRERGGKGAVTLALREMETFDGIMILATNRPQMLDEAMHRRIALSLEFEAPDANLRLDIWKKHIPKNLRLAEDVDLRALAIEFELTGGYIKNAVFQALAQAVSRVQEYRRKNAESESAGPPTALEAGDVVISMEELRQACRLQARGDLKRAKLERRVLPLSGLDKLVTTEEAMKTLKDIVMVEKVRGLMTTRWGFKDRQVRSNCVLIFGPSGCGKTFAAGCLGFETGRPLQRLAASELHGSREGASEIGAVFGQAAVAGAVVVVEHAEQLLFEAASPETTASPGLELMFHMQSFDGLVVLCCTVASTSTEAGWPKHVPVPNRVSSLLSYLVVLTMPNREARLRLWKQLIPEDTPVHESVKEHLNTIATKYEFTGARIASCIRRGAAAAAMRRNRAALVSEDDQELKEKLTIEDLEDACKAEVGQRDALGT</sequence>
<feature type="region of interest" description="Disordered" evidence="4">
    <location>
        <begin position="1"/>
        <end position="44"/>
    </location>
</feature>